<dbReference type="GO" id="GO:0016020">
    <property type="term" value="C:membrane"/>
    <property type="evidence" value="ECO:0007669"/>
    <property type="project" value="GOC"/>
</dbReference>
<protein>
    <submittedName>
        <fullName evidence="7">O-glycosyl hydrolase</fullName>
    </submittedName>
</protein>
<evidence type="ECO:0000256" key="3">
    <source>
        <dbReference type="ARBA" id="ARBA00022801"/>
    </source>
</evidence>
<keyword evidence="8" id="KW-1185">Reference proteome</keyword>
<feature type="domain" description="F5/8 type C" evidence="6">
    <location>
        <begin position="785"/>
        <end position="933"/>
    </location>
</feature>
<evidence type="ECO:0000256" key="2">
    <source>
        <dbReference type="ARBA" id="ARBA00022729"/>
    </source>
</evidence>
<dbReference type="Gene3D" id="2.60.120.260">
    <property type="entry name" value="Galactose-binding domain-like"/>
    <property type="match status" value="3"/>
</dbReference>
<dbReference type="Pfam" id="PF02055">
    <property type="entry name" value="Glyco_hydro_30"/>
    <property type="match status" value="1"/>
</dbReference>
<dbReference type="SUPFAM" id="SSF49785">
    <property type="entry name" value="Galactose-binding domain-like"/>
    <property type="match status" value="3"/>
</dbReference>
<dbReference type="PANTHER" id="PTHR11069">
    <property type="entry name" value="GLUCOSYLCERAMIDASE"/>
    <property type="match status" value="1"/>
</dbReference>
<dbReference type="InterPro" id="IPR033452">
    <property type="entry name" value="GH30_C"/>
</dbReference>
<keyword evidence="3 4" id="KW-0378">Hydrolase</keyword>
<dbReference type="EMBL" id="JACGWY010000005">
    <property type="protein sequence ID" value="MBA8817182.1"/>
    <property type="molecule type" value="Genomic_DNA"/>
</dbReference>
<dbReference type="Gene3D" id="3.20.20.80">
    <property type="entry name" value="Glycosidases"/>
    <property type="match status" value="1"/>
</dbReference>
<dbReference type="GO" id="GO:0006680">
    <property type="term" value="P:glucosylceramide catabolic process"/>
    <property type="evidence" value="ECO:0007669"/>
    <property type="project" value="TreeGrafter"/>
</dbReference>
<dbReference type="SUPFAM" id="SSF51011">
    <property type="entry name" value="Glycosyl hydrolase domain"/>
    <property type="match status" value="1"/>
</dbReference>
<feature type="domain" description="F5/8 type C" evidence="6">
    <location>
        <begin position="651"/>
        <end position="764"/>
    </location>
</feature>
<dbReference type="Pfam" id="PF00754">
    <property type="entry name" value="F5_F8_type_C"/>
    <property type="match status" value="3"/>
</dbReference>
<dbReference type="Proteomes" id="UP000526083">
    <property type="component" value="Unassembled WGS sequence"/>
</dbReference>
<dbReference type="InterPro" id="IPR001139">
    <property type="entry name" value="Glyco_hydro_30"/>
</dbReference>
<reference evidence="7 8" key="1">
    <citation type="submission" date="2020-07" db="EMBL/GenBank/DDBJ databases">
        <title>Sequencing the genomes of 1000 actinobacteria strains.</title>
        <authorList>
            <person name="Klenk H.-P."/>
        </authorList>
    </citation>
    <scope>NUCLEOTIDE SEQUENCE [LARGE SCALE GENOMIC DNA]</scope>
    <source>
        <strain evidence="7 8">DSM 27576</strain>
    </source>
</reference>
<evidence type="ECO:0000256" key="5">
    <source>
        <dbReference type="SAM" id="SignalP"/>
    </source>
</evidence>
<comment type="caution">
    <text evidence="7">The sequence shown here is derived from an EMBL/GenBank/DDBJ whole genome shotgun (WGS) entry which is preliminary data.</text>
</comment>
<gene>
    <name evidence="7" type="ORF">FHX48_002280</name>
</gene>
<dbReference type="InterPro" id="IPR008979">
    <property type="entry name" value="Galactose-bd-like_sf"/>
</dbReference>
<dbReference type="InterPro" id="IPR000421">
    <property type="entry name" value="FA58C"/>
</dbReference>
<dbReference type="InterPro" id="IPR017853">
    <property type="entry name" value="GH"/>
</dbReference>
<dbReference type="SUPFAM" id="SSF51445">
    <property type="entry name" value="(Trans)glycosidases"/>
    <property type="match status" value="1"/>
</dbReference>
<evidence type="ECO:0000256" key="1">
    <source>
        <dbReference type="ARBA" id="ARBA00005382"/>
    </source>
</evidence>
<name>A0A7W3PMP7_9MICO</name>
<evidence type="ECO:0000313" key="8">
    <source>
        <dbReference type="Proteomes" id="UP000526083"/>
    </source>
</evidence>
<comment type="similarity">
    <text evidence="1 4">Belongs to the glycosyl hydrolase 30 family.</text>
</comment>
<evidence type="ECO:0000256" key="4">
    <source>
        <dbReference type="RuleBase" id="RU361188"/>
    </source>
</evidence>
<evidence type="ECO:0000313" key="7">
    <source>
        <dbReference type="EMBL" id="MBA8817182.1"/>
    </source>
</evidence>
<accession>A0A7W3PMP7</accession>
<dbReference type="RefSeq" id="WP_167045705.1">
    <property type="nucleotide sequence ID" value="NZ_JAAOZB010000001.1"/>
</dbReference>
<feature type="signal peptide" evidence="5">
    <location>
        <begin position="1"/>
        <end position="30"/>
    </location>
</feature>
<dbReference type="PROSITE" id="PS50022">
    <property type="entry name" value="FA58C_3"/>
    <property type="match status" value="3"/>
</dbReference>
<dbReference type="InterPro" id="IPR013780">
    <property type="entry name" value="Glyco_hydro_b"/>
</dbReference>
<dbReference type="GO" id="GO:0004348">
    <property type="term" value="F:glucosylceramidase activity"/>
    <property type="evidence" value="ECO:0007669"/>
    <property type="project" value="InterPro"/>
</dbReference>
<proteinExistence type="inferred from homology"/>
<keyword evidence="4" id="KW-0326">Glycosidase</keyword>
<dbReference type="AlphaFoldDB" id="A0A7W3PMP7"/>
<dbReference type="Pfam" id="PF17189">
    <property type="entry name" value="Glyco_hydro_30C"/>
    <property type="match status" value="1"/>
</dbReference>
<keyword evidence="2 5" id="KW-0732">Signal</keyword>
<dbReference type="InterPro" id="IPR033453">
    <property type="entry name" value="Glyco_hydro_30_TIM-barrel"/>
</dbReference>
<feature type="chain" id="PRO_5031473279" evidence="5">
    <location>
        <begin position="31"/>
        <end position="933"/>
    </location>
</feature>
<evidence type="ECO:0000259" key="6">
    <source>
        <dbReference type="PROSITE" id="PS50022"/>
    </source>
</evidence>
<feature type="domain" description="F5/8 type C" evidence="6">
    <location>
        <begin position="507"/>
        <end position="650"/>
    </location>
</feature>
<dbReference type="PRINTS" id="PR00843">
    <property type="entry name" value="GLHYDRLASE30"/>
</dbReference>
<sequence>MSIRIRRATSVAAVGVLIGAALVGTNPATASTAAGGLVEVTYSGYNDAATTHRLSAMPEKNLSEVTSADMPSIVVDPSVKYQTWEGFGGSLEDATVYNLNRLSTANRDAALNDLFDPVSGNGFSLMRVPIGCSDFCRDAPNYWTYDDNGGVADPLLENFSVQRDIDNGLIEMLGDITAINPTTRFYASMWSPPAWMKTNSSLVGPEEWGACDQEDAPRVHHGVSTGSNVDYYPILADYYVRYIEAYEELGVPIYAVTLQNEPDISMPYPSTCFTPAQLADFAVELGSAFSSAGIDALIWGLDGNEQGTFPYSDALLGDPAVVDYVDGLGWHNYGGTAVWQPTAVIGAYAGKTAHVTEISNGAARLIEYFRNAVSSYSYWVTMYEFSPGPSPSFWGDKPRDPATDPDFYSPSIVSFLDGDPTNYQLNGWYYSFGQFSRYIQTGAHRIDSSEIVSDTVSNVAFENPDGTIVIIATNRGNSPYNSALTNPAPATVRFVTPSGEFRDTLPGDTIATYVVTPTTGAEASVVAASASAAREGNAAFQAIDGDSATFWTTGANQAAGQAFTLDLGDVRTVDQLTLTHGTLSGDFAAAYELKASTDGVTWGSPVASGSGTRDITNITFDKVNARYLQVSLTTGAPRWWSVAEATAYDSTTGLLDGSSMSAVASATNGAEVADRALDGTATSRWSSGEAQQPGQNFTIDLGDSRLVTAIELDSGSWVGDEPRGWEVQASDDGVSWGPVLASGLGSPGATRIAIAPSPAQYWRITQTGTAANNFWTIAEARVYGTSAELPAIEDVPLDRAGWSATASNAGPTGAGEALDGLLDTRWASGAAQSGNEWFQVDLGAVETFSAVQLNAAGPPDWADQLARTYRGDFARGYEVYVSSGDSWTLVASGAGDSAADFIRFPEQTARYINVHQTGTSAYWWGIAEFYAYE</sequence>
<dbReference type="Gene3D" id="2.60.40.1180">
    <property type="entry name" value="Golgi alpha-mannosidase II"/>
    <property type="match status" value="1"/>
</dbReference>
<dbReference type="PANTHER" id="PTHR11069:SF23">
    <property type="entry name" value="LYSOSOMAL ACID GLUCOSYLCERAMIDASE"/>
    <property type="match status" value="1"/>
</dbReference>
<organism evidence="7 8">
    <name type="scientific">Microbacterium halimionae</name>
    <dbReference type="NCBI Taxonomy" id="1526413"/>
    <lineage>
        <taxon>Bacteria</taxon>
        <taxon>Bacillati</taxon>
        <taxon>Actinomycetota</taxon>
        <taxon>Actinomycetes</taxon>
        <taxon>Micrococcales</taxon>
        <taxon>Microbacteriaceae</taxon>
        <taxon>Microbacterium</taxon>
    </lineage>
</organism>